<dbReference type="GO" id="GO:0003677">
    <property type="term" value="F:DNA binding"/>
    <property type="evidence" value="ECO:0007669"/>
    <property type="project" value="UniProtKB-KW"/>
</dbReference>
<keyword evidence="3" id="KW-0804">Transcription</keyword>
<name>A0A1P8Q667_9LACO</name>
<reference evidence="6" key="1">
    <citation type="submission" date="2016-12" db="EMBL/GenBank/DDBJ databases">
        <authorList>
            <person name="Jung M.Y."/>
            <person name="Lee S.H."/>
        </authorList>
    </citation>
    <scope>NUCLEOTIDE SEQUENCE [LARGE SCALE GENOMIC DNA]</scope>
    <source>
        <strain evidence="6">WiKim39</strain>
    </source>
</reference>
<dbReference type="EMBL" id="CP019323">
    <property type="protein sequence ID" value="APX73323.1"/>
    <property type="molecule type" value="Genomic_DNA"/>
</dbReference>
<keyword evidence="6" id="KW-1185">Reference proteome</keyword>
<evidence type="ECO:0000256" key="3">
    <source>
        <dbReference type="ARBA" id="ARBA00023163"/>
    </source>
</evidence>
<keyword evidence="2" id="KW-0238">DNA-binding</keyword>
<dbReference type="PANTHER" id="PTHR43537">
    <property type="entry name" value="TRANSCRIPTIONAL REGULATOR, GNTR FAMILY"/>
    <property type="match status" value="1"/>
</dbReference>
<evidence type="ECO:0000313" key="6">
    <source>
        <dbReference type="Proteomes" id="UP000187499"/>
    </source>
</evidence>
<dbReference type="InterPro" id="IPR008920">
    <property type="entry name" value="TF_FadR/GntR_C"/>
</dbReference>
<dbReference type="Proteomes" id="UP000187499">
    <property type="component" value="Chromosome"/>
</dbReference>
<dbReference type="InterPro" id="IPR000524">
    <property type="entry name" value="Tscrpt_reg_HTH_GntR"/>
</dbReference>
<dbReference type="SUPFAM" id="SSF46785">
    <property type="entry name" value="Winged helix' DNA-binding domain"/>
    <property type="match status" value="1"/>
</dbReference>
<dbReference type="SUPFAM" id="SSF48008">
    <property type="entry name" value="GntR ligand-binding domain-like"/>
    <property type="match status" value="1"/>
</dbReference>
<dbReference type="PANTHER" id="PTHR43537:SF24">
    <property type="entry name" value="GLUCONATE OPERON TRANSCRIPTIONAL REPRESSOR"/>
    <property type="match status" value="1"/>
</dbReference>
<dbReference type="Gene3D" id="1.20.120.530">
    <property type="entry name" value="GntR ligand-binding domain-like"/>
    <property type="match status" value="1"/>
</dbReference>
<dbReference type="AlphaFoldDB" id="A0A1P8Q667"/>
<dbReference type="PROSITE" id="PS50949">
    <property type="entry name" value="HTH_GNTR"/>
    <property type="match status" value="1"/>
</dbReference>
<accession>A0A1P8Q667</accession>
<dbReference type="InterPro" id="IPR036390">
    <property type="entry name" value="WH_DNA-bd_sf"/>
</dbReference>
<protein>
    <recommendedName>
        <fullName evidence="4">HTH gntR-type domain-containing protein</fullName>
    </recommendedName>
</protein>
<dbReference type="SMART" id="SM00345">
    <property type="entry name" value="HTH_GNTR"/>
    <property type="match status" value="1"/>
</dbReference>
<dbReference type="Pfam" id="PF07729">
    <property type="entry name" value="FCD"/>
    <property type="match status" value="1"/>
</dbReference>
<dbReference type="InterPro" id="IPR036388">
    <property type="entry name" value="WH-like_DNA-bd_sf"/>
</dbReference>
<dbReference type="InterPro" id="IPR011711">
    <property type="entry name" value="GntR_C"/>
</dbReference>
<evidence type="ECO:0000259" key="4">
    <source>
        <dbReference type="PROSITE" id="PS50949"/>
    </source>
</evidence>
<organism evidence="5 6">
    <name type="scientific">Companilactobacillus allii</name>
    <dbReference type="NCBI Taxonomy" id="1847728"/>
    <lineage>
        <taxon>Bacteria</taxon>
        <taxon>Bacillati</taxon>
        <taxon>Bacillota</taxon>
        <taxon>Bacilli</taxon>
        <taxon>Lactobacillales</taxon>
        <taxon>Lactobacillaceae</taxon>
        <taxon>Companilactobacillus</taxon>
    </lineage>
</organism>
<dbReference type="STRING" id="1847728.BTM29_03715"/>
<dbReference type="Pfam" id="PF00392">
    <property type="entry name" value="GntR"/>
    <property type="match status" value="1"/>
</dbReference>
<feature type="domain" description="HTH gntR-type" evidence="4">
    <location>
        <begin position="1"/>
        <end position="49"/>
    </location>
</feature>
<evidence type="ECO:0000256" key="2">
    <source>
        <dbReference type="ARBA" id="ARBA00023125"/>
    </source>
</evidence>
<dbReference type="KEGG" id="lalw:BTM29_03715"/>
<dbReference type="Gene3D" id="1.10.10.10">
    <property type="entry name" value="Winged helix-like DNA-binding domain superfamily/Winged helix DNA-binding domain"/>
    <property type="match status" value="1"/>
</dbReference>
<dbReference type="GO" id="GO:0003700">
    <property type="term" value="F:DNA-binding transcription factor activity"/>
    <property type="evidence" value="ECO:0007669"/>
    <property type="project" value="InterPro"/>
</dbReference>
<keyword evidence="1" id="KW-0805">Transcription regulation</keyword>
<sequence length="194" mass="22240">MVPGAVIKEIELSEELQMSRTPIREAIRELQVQGLVESFPAKGTVVTKLTEEDVKEIFELRIALESIALEKSIDRILDKELDDVEAIFNEAVKGFNWEKLHEADRKLHGLIVNKSGSKRLIQFLDILSIQIERLRRLSTQDPKRKDDSYKEHMEIIHQLRNHDLDGCKAALALHLNAVCTSALQFVDYQGDFYS</sequence>
<proteinExistence type="predicted"/>
<dbReference type="PRINTS" id="PR00035">
    <property type="entry name" value="HTHGNTR"/>
</dbReference>
<dbReference type="SMART" id="SM00895">
    <property type="entry name" value="FCD"/>
    <property type="match status" value="1"/>
</dbReference>
<evidence type="ECO:0000256" key="1">
    <source>
        <dbReference type="ARBA" id="ARBA00023015"/>
    </source>
</evidence>
<gene>
    <name evidence="5" type="ORF">BTM29_03715</name>
</gene>
<evidence type="ECO:0000313" key="5">
    <source>
        <dbReference type="EMBL" id="APX73323.1"/>
    </source>
</evidence>